<evidence type="ECO:0000313" key="1">
    <source>
        <dbReference type="EMBL" id="MET2832119.1"/>
    </source>
</evidence>
<organism evidence="1 2">
    <name type="scientific">Mesorhizobium shangrilense</name>
    <dbReference type="NCBI Taxonomy" id="460060"/>
    <lineage>
        <taxon>Bacteria</taxon>
        <taxon>Pseudomonadati</taxon>
        <taxon>Pseudomonadota</taxon>
        <taxon>Alphaproteobacteria</taxon>
        <taxon>Hyphomicrobiales</taxon>
        <taxon>Phyllobacteriaceae</taxon>
        <taxon>Mesorhizobium</taxon>
    </lineage>
</organism>
<name>A0ABV2DPZ7_9HYPH</name>
<dbReference type="RefSeq" id="WP_354464344.1">
    <property type="nucleotide sequence ID" value="NZ_JBEWSZ010000007.1"/>
</dbReference>
<evidence type="ECO:0000313" key="2">
    <source>
        <dbReference type="Proteomes" id="UP001548832"/>
    </source>
</evidence>
<keyword evidence="2" id="KW-1185">Reference proteome</keyword>
<dbReference type="Proteomes" id="UP001548832">
    <property type="component" value="Unassembled WGS sequence"/>
</dbReference>
<proteinExistence type="predicted"/>
<gene>
    <name evidence="1" type="ORF">ABVQ20_34745</name>
</gene>
<reference evidence="1 2" key="1">
    <citation type="submission" date="2024-06" db="EMBL/GenBank/DDBJ databases">
        <authorList>
            <person name="Kim D.-U."/>
        </authorList>
    </citation>
    <scope>NUCLEOTIDE SEQUENCE [LARGE SCALE GENOMIC DNA]</scope>
    <source>
        <strain evidence="1 2">KACC15460</strain>
    </source>
</reference>
<dbReference type="EMBL" id="JBEWSZ010000007">
    <property type="protein sequence ID" value="MET2832119.1"/>
    <property type="molecule type" value="Genomic_DNA"/>
</dbReference>
<sequence>MQNNAAELLAALGDCIEAIKLHLATMDDAQLEKLLDPMPKKSAPGSAEMVMLVMLYRELESRNHGNVLPFPVGKA</sequence>
<accession>A0ABV2DPZ7</accession>
<comment type="caution">
    <text evidence="1">The sequence shown here is derived from an EMBL/GenBank/DDBJ whole genome shotgun (WGS) entry which is preliminary data.</text>
</comment>
<protein>
    <submittedName>
        <fullName evidence="1">Uncharacterized protein</fullName>
    </submittedName>
</protein>